<feature type="compositionally biased region" description="Low complexity" evidence="11">
    <location>
        <begin position="660"/>
        <end position="686"/>
    </location>
</feature>
<feature type="transmembrane region" description="Helical" evidence="12">
    <location>
        <begin position="365"/>
        <end position="386"/>
    </location>
</feature>
<keyword evidence="5 10" id="KW-0547">Nucleotide-binding</keyword>
<dbReference type="SMART" id="SM00740">
    <property type="entry name" value="PASTA"/>
    <property type="match status" value="4"/>
</dbReference>
<dbReference type="CDD" id="cd14014">
    <property type="entry name" value="STKc_PknB_like"/>
    <property type="match status" value="1"/>
</dbReference>
<dbReference type="EC" id="2.7.11.1" evidence="1"/>
<dbReference type="InterPro" id="IPR011009">
    <property type="entry name" value="Kinase-like_dom_sf"/>
</dbReference>
<dbReference type="InterPro" id="IPR008271">
    <property type="entry name" value="Ser/Thr_kinase_AS"/>
</dbReference>
<dbReference type="Gene3D" id="1.10.510.10">
    <property type="entry name" value="Transferase(Phosphotransferase) domain 1"/>
    <property type="match status" value="1"/>
</dbReference>
<feature type="compositionally biased region" description="Acidic residues" evidence="11">
    <location>
        <begin position="687"/>
        <end position="696"/>
    </location>
</feature>
<keyword evidence="16" id="KW-1185">Reference proteome</keyword>
<feature type="domain" description="Protein kinase" evidence="13">
    <location>
        <begin position="12"/>
        <end position="290"/>
    </location>
</feature>
<keyword evidence="4" id="KW-0677">Repeat</keyword>
<dbReference type="InterPro" id="IPR005543">
    <property type="entry name" value="PASTA_dom"/>
</dbReference>
<evidence type="ECO:0000256" key="2">
    <source>
        <dbReference type="ARBA" id="ARBA00022527"/>
    </source>
</evidence>
<keyword evidence="2" id="KW-0723">Serine/threonine-protein kinase</keyword>
<dbReference type="PROSITE" id="PS50011">
    <property type="entry name" value="PROTEIN_KINASE_DOM"/>
    <property type="match status" value="1"/>
</dbReference>
<dbReference type="EMBL" id="JAGIOD010000001">
    <property type="protein sequence ID" value="MBP2380085.1"/>
    <property type="molecule type" value="Genomic_DNA"/>
</dbReference>
<feature type="compositionally biased region" description="Polar residues" evidence="11">
    <location>
        <begin position="570"/>
        <end position="582"/>
    </location>
</feature>
<evidence type="ECO:0000313" key="16">
    <source>
        <dbReference type="Proteomes" id="UP001519290"/>
    </source>
</evidence>
<dbReference type="PROSITE" id="PS51178">
    <property type="entry name" value="PASTA"/>
    <property type="match status" value="4"/>
</dbReference>
<evidence type="ECO:0000256" key="9">
    <source>
        <dbReference type="ARBA" id="ARBA00048679"/>
    </source>
</evidence>
<dbReference type="PANTHER" id="PTHR43289">
    <property type="entry name" value="MITOGEN-ACTIVATED PROTEIN KINASE KINASE KINASE 20-RELATED"/>
    <property type="match status" value="1"/>
</dbReference>
<feature type="binding site" evidence="10">
    <location>
        <position position="41"/>
    </location>
    <ligand>
        <name>ATP</name>
        <dbReference type="ChEBI" id="CHEBI:30616"/>
    </ligand>
</feature>
<evidence type="ECO:0000256" key="7">
    <source>
        <dbReference type="ARBA" id="ARBA00022840"/>
    </source>
</evidence>
<feature type="domain" description="PASTA" evidence="14">
    <location>
        <begin position="528"/>
        <end position="594"/>
    </location>
</feature>
<feature type="domain" description="PASTA" evidence="14">
    <location>
        <begin position="393"/>
        <end position="459"/>
    </location>
</feature>
<gene>
    <name evidence="15" type="ORF">JOF43_000042</name>
</gene>
<dbReference type="Gene3D" id="3.30.10.20">
    <property type="match status" value="4"/>
</dbReference>
<dbReference type="RefSeq" id="WP_209897698.1">
    <property type="nucleotide sequence ID" value="NZ_BAAAJW010000016.1"/>
</dbReference>
<evidence type="ECO:0000256" key="10">
    <source>
        <dbReference type="PROSITE-ProRule" id="PRU10141"/>
    </source>
</evidence>
<comment type="catalytic activity">
    <reaction evidence="8">
        <text>L-threonyl-[protein] + ATP = O-phospho-L-threonyl-[protein] + ADP + H(+)</text>
        <dbReference type="Rhea" id="RHEA:46608"/>
        <dbReference type="Rhea" id="RHEA-COMP:11060"/>
        <dbReference type="Rhea" id="RHEA-COMP:11605"/>
        <dbReference type="ChEBI" id="CHEBI:15378"/>
        <dbReference type="ChEBI" id="CHEBI:30013"/>
        <dbReference type="ChEBI" id="CHEBI:30616"/>
        <dbReference type="ChEBI" id="CHEBI:61977"/>
        <dbReference type="ChEBI" id="CHEBI:456216"/>
        <dbReference type="EC" id="2.7.11.1"/>
    </reaction>
</comment>
<keyword evidence="12" id="KW-1133">Transmembrane helix</keyword>
<protein>
    <recommendedName>
        <fullName evidence="1">non-specific serine/threonine protein kinase</fullName>
        <ecNumber evidence="1">2.7.11.1</ecNumber>
    </recommendedName>
</protein>
<dbReference type="SMART" id="SM00220">
    <property type="entry name" value="S_TKc"/>
    <property type="match status" value="1"/>
</dbReference>
<evidence type="ECO:0000256" key="6">
    <source>
        <dbReference type="ARBA" id="ARBA00022777"/>
    </source>
</evidence>
<dbReference type="InterPro" id="IPR017441">
    <property type="entry name" value="Protein_kinase_ATP_BS"/>
</dbReference>
<proteinExistence type="predicted"/>
<dbReference type="SUPFAM" id="SSF56112">
    <property type="entry name" value="Protein kinase-like (PK-like)"/>
    <property type="match status" value="1"/>
</dbReference>
<comment type="caution">
    <text evidence="15">The sequence shown here is derived from an EMBL/GenBank/DDBJ whole genome shotgun (WGS) entry which is preliminary data.</text>
</comment>
<feature type="region of interest" description="Disordered" evidence="11">
    <location>
        <begin position="494"/>
        <end position="519"/>
    </location>
</feature>
<keyword evidence="12" id="KW-0812">Transmembrane</keyword>
<feature type="region of interest" description="Disordered" evidence="11">
    <location>
        <begin position="336"/>
        <end position="359"/>
    </location>
</feature>
<dbReference type="Pfam" id="PF00069">
    <property type="entry name" value="Pkinase"/>
    <property type="match status" value="1"/>
</dbReference>
<feature type="region of interest" description="Disordered" evidence="11">
    <location>
        <begin position="617"/>
        <end position="731"/>
    </location>
</feature>
<feature type="domain" description="PASTA" evidence="14">
    <location>
        <begin position="460"/>
        <end position="527"/>
    </location>
</feature>
<dbReference type="Proteomes" id="UP001519290">
    <property type="component" value="Unassembled WGS sequence"/>
</dbReference>
<feature type="domain" description="PASTA" evidence="14">
    <location>
        <begin position="595"/>
        <end position="661"/>
    </location>
</feature>
<dbReference type="InterPro" id="IPR000719">
    <property type="entry name" value="Prot_kinase_dom"/>
</dbReference>
<evidence type="ECO:0000256" key="5">
    <source>
        <dbReference type="ARBA" id="ARBA00022741"/>
    </source>
</evidence>
<organism evidence="15 16">
    <name type="scientific">Brachybacterium sacelli</name>
    <dbReference type="NCBI Taxonomy" id="173364"/>
    <lineage>
        <taxon>Bacteria</taxon>
        <taxon>Bacillati</taxon>
        <taxon>Actinomycetota</taxon>
        <taxon>Actinomycetes</taxon>
        <taxon>Micrococcales</taxon>
        <taxon>Dermabacteraceae</taxon>
        <taxon>Brachybacterium</taxon>
    </lineage>
</organism>
<keyword evidence="3 15" id="KW-0808">Transferase</keyword>
<evidence type="ECO:0000256" key="4">
    <source>
        <dbReference type="ARBA" id="ARBA00022737"/>
    </source>
</evidence>
<comment type="catalytic activity">
    <reaction evidence="9">
        <text>L-seryl-[protein] + ATP = O-phospho-L-seryl-[protein] + ADP + H(+)</text>
        <dbReference type="Rhea" id="RHEA:17989"/>
        <dbReference type="Rhea" id="RHEA-COMP:9863"/>
        <dbReference type="Rhea" id="RHEA-COMP:11604"/>
        <dbReference type="ChEBI" id="CHEBI:15378"/>
        <dbReference type="ChEBI" id="CHEBI:29999"/>
        <dbReference type="ChEBI" id="CHEBI:30616"/>
        <dbReference type="ChEBI" id="CHEBI:83421"/>
        <dbReference type="ChEBI" id="CHEBI:456216"/>
        <dbReference type="EC" id="2.7.11.1"/>
    </reaction>
</comment>
<evidence type="ECO:0000256" key="1">
    <source>
        <dbReference type="ARBA" id="ARBA00012513"/>
    </source>
</evidence>
<dbReference type="PROSITE" id="PS00108">
    <property type="entry name" value="PROTEIN_KINASE_ST"/>
    <property type="match status" value="1"/>
</dbReference>
<dbReference type="GO" id="GO:0004674">
    <property type="term" value="F:protein serine/threonine kinase activity"/>
    <property type="evidence" value="ECO:0007669"/>
    <property type="project" value="UniProtKB-EC"/>
</dbReference>
<keyword evidence="6 15" id="KW-0418">Kinase</keyword>
<evidence type="ECO:0000259" key="13">
    <source>
        <dbReference type="PROSITE" id="PS50011"/>
    </source>
</evidence>
<dbReference type="PANTHER" id="PTHR43289:SF6">
    <property type="entry name" value="SERINE_THREONINE-PROTEIN KINASE NEKL-3"/>
    <property type="match status" value="1"/>
</dbReference>
<evidence type="ECO:0000256" key="8">
    <source>
        <dbReference type="ARBA" id="ARBA00047899"/>
    </source>
</evidence>
<evidence type="ECO:0000256" key="12">
    <source>
        <dbReference type="SAM" id="Phobius"/>
    </source>
</evidence>
<sequence length="731" mass="75827">MSEENVVLGGRYTLGKILGTGGMAEVFLAEDTRLHRTVAVKVLRSDLARDANFQERFRREAHSAAALNHPSIVAVYDTGEETQTTVTGADVTIPYIVMEYVHGTTLREHIDPEHPMDARRAGEIMAALLSALEYSHRAGIVHRDIKPGNVMINDAGAVKVMDFGIARAIADATSAMTATQAVMGTAQYLSPEQARGQLVDARSDIYSAACVMYELMTGRPPFTGDTPVSIAYQHVREEPQPPSAYNPAITPALDAVILTGLAKDREERYPSAVAFSRDIAAVVAGRAPTLIEGAVPGGADGQATTVLNPLDEATEALPAMAGVGAAGAGGRVADWSTAPTPVASGGASPHSPGEVEEEPERKRPWWLIILVIIAVLALVGAALAFLRPWEPDGPEMVPVPAVAGQTEEEAGSLLGDAGLEAEFTQTESQEVEEGIVIESSPAEGEQVAVGTTVEVTVSAGPEAVTVPDDLTGMTRDEVQQALEDVGLVMVEGDPEDAPQEQGTVTRTTPQGGATAEKGSEVEVRFASGDVEVPNVEGTQVDKARETLEGYGFEVPEASDKETTEADPGTVLTQTPTADSGSAPYGSTVSLVVATAPGPVTVPNVTGHTLEEAQNTLGDAGFGLDTSTEASDSVEKGRVIRTEPAANEQAERGSTVMIVVSSGPEESPTPTESPSESPSDSPTPTETPSDDPSESPSDDGGGTGNAGDDTNGNAIGRGNGIADGDQKGNGND</sequence>
<dbReference type="NCBIfam" id="NF033483">
    <property type="entry name" value="PknB_PASTA_kin"/>
    <property type="match status" value="1"/>
</dbReference>
<dbReference type="Pfam" id="PF03793">
    <property type="entry name" value="PASTA"/>
    <property type="match status" value="4"/>
</dbReference>
<dbReference type="PROSITE" id="PS00107">
    <property type="entry name" value="PROTEIN_KINASE_ATP"/>
    <property type="match status" value="1"/>
</dbReference>
<dbReference type="Gene3D" id="3.30.200.20">
    <property type="entry name" value="Phosphorylase Kinase, domain 1"/>
    <property type="match status" value="1"/>
</dbReference>
<evidence type="ECO:0000256" key="3">
    <source>
        <dbReference type="ARBA" id="ARBA00022679"/>
    </source>
</evidence>
<evidence type="ECO:0000313" key="15">
    <source>
        <dbReference type="EMBL" id="MBP2380085.1"/>
    </source>
</evidence>
<keyword evidence="7 10" id="KW-0067">ATP-binding</keyword>
<evidence type="ECO:0000256" key="11">
    <source>
        <dbReference type="SAM" id="MobiDB-lite"/>
    </source>
</evidence>
<keyword evidence="12" id="KW-0472">Membrane</keyword>
<accession>A0ABS4WV58</accession>
<dbReference type="CDD" id="cd06577">
    <property type="entry name" value="PASTA_pknB"/>
    <property type="match status" value="4"/>
</dbReference>
<feature type="compositionally biased region" description="Polar residues" evidence="11">
    <location>
        <begin position="500"/>
        <end position="511"/>
    </location>
</feature>
<reference evidence="15 16" key="1">
    <citation type="submission" date="2021-03" db="EMBL/GenBank/DDBJ databases">
        <title>Sequencing the genomes of 1000 actinobacteria strains.</title>
        <authorList>
            <person name="Klenk H.-P."/>
        </authorList>
    </citation>
    <scope>NUCLEOTIDE SEQUENCE [LARGE SCALE GENOMIC DNA]</scope>
    <source>
        <strain evidence="15 16">DSM 14566</strain>
    </source>
</reference>
<feature type="region of interest" description="Disordered" evidence="11">
    <location>
        <begin position="553"/>
        <end position="582"/>
    </location>
</feature>
<name>A0ABS4WV58_9MICO</name>
<evidence type="ECO:0000259" key="14">
    <source>
        <dbReference type="PROSITE" id="PS51178"/>
    </source>
</evidence>